<accession>N4U348</accession>
<sequence>MAFNISSVPDFDDLPEVKGMPKGCAWGVFDRDGEKDQVGTLNFLTPDVVRNAALEVKDGVSISLNWPLNAMNKLNIPGRLAAQHKILYIPESMAALPFEQGKSWDDELSFNTQCSSQWDSLCHFQHQHSGCIAGRGVLIDYASYAEEKGIEFHAFDGNRITVEDLEACAAYQKVDFQPGDILIVRTGATEVVDNMNPADLGKMAAAKLTGLHGCEETARWLWNKRFAAAASDSNSFEAYPPLKSDGSIGGMKDLVLHMYCLNMFGMSIGELWDLKELARYCKEKKRYSFMITSTPLNQPGLIGSPPNALAIF</sequence>
<dbReference type="Proteomes" id="UP000016928">
    <property type="component" value="Unassembled WGS sequence"/>
</dbReference>
<proteinExistence type="inferred from homology"/>
<evidence type="ECO:0000256" key="1">
    <source>
        <dbReference type="ARBA" id="ARBA00007865"/>
    </source>
</evidence>
<dbReference type="PANTHER" id="PTHR34861:SF10">
    <property type="entry name" value="CYCLASE"/>
    <property type="match status" value="1"/>
</dbReference>
<protein>
    <recommendedName>
        <fullName evidence="4">Cyclase</fullName>
    </recommendedName>
</protein>
<dbReference type="GO" id="GO:0004061">
    <property type="term" value="F:arylformamidase activity"/>
    <property type="evidence" value="ECO:0007669"/>
    <property type="project" value="InterPro"/>
</dbReference>
<dbReference type="Gene3D" id="3.50.30.50">
    <property type="entry name" value="Putative cyclase"/>
    <property type="match status" value="1"/>
</dbReference>
<dbReference type="PANTHER" id="PTHR34861">
    <property type="match status" value="1"/>
</dbReference>
<dbReference type="GO" id="GO:0019441">
    <property type="term" value="P:L-tryptophan catabolic process to kynurenine"/>
    <property type="evidence" value="ECO:0007669"/>
    <property type="project" value="InterPro"/>
</dbReference>
<reference evidence="3" key="1">
    <citation type="submission" date="2012-09" db="EMBL/GenBank/DDBJ databases">
        <title>Genome sequencing and comparative transcriptomics of race 1 and race 4 of banana pathogen: Fusarium oxysporum f. sp. cubense.</title>
        <authorList>
            <person name="Fang X."/>
            <person name="Huang J."/>
        </authorList>
    </citation>
    <scope>NUCLEOTIDE SEQUENCE [LARGE SCALE GENOMIC DNA]</scope>
    <source>
        <strain evidence="3">race 1</strain>
    </source>
</reference>
<gene>
    <name evidence="2" type="ORF">FOC1_g10009094</name>
</gene>
<evidence type="ECO:0008006" key="4">
    <source>
        <dbReference type="Google" id="ProtNLM"/>
    </source>
</evidence>
<dbReference type="Pfam" id="PF04199">
    <property type="entry name" value="Cyclase"/>
    <property type="match status" value="1"/>
</dbReference>
<dbReference type="VEuPathDB" id="FungiDB:FOC1_g10009094"/>
<dbReference type="EMBL" id="KB731255">
    <property type="protein sequence ID" value="ENH63201.1"/>
    <property type="molecule type" value="Genomic_DNA"/>
</dbReference>
<comment type="similarity">
    <text evidence="1">Belongs to the Cyclase 1 superfamily.</text>
</comment>
<dbReference type="OMA" id="AMPLQCS"/>
<dbReference type="SUPFAM" id="SSF102198">
    <property type="entry name" value="Putative cyclase"/>
    <property type="match status" value="1"/>
</dbReference>
<name>N4U348_FUSC1</name>
<evidence type="ECO:0000313" key="3">
    <source>
        <dbReference type="Proteomes" id="UP000016928"/>
    </source>
</evidence>
<organism evidence="2 3">
    <name type="scientific">Fusarium oxysporum f. sp. cubense (strain race 1)</name>
    <name type="common">Panama disease fungus</name>
    <dbReference type="NCBI Taxonomy" id="1229664"/>
    <lineage>
        <taxon>Eukaryota</taxon>
        <taxon>Fungi</taxon>
        <taxon>Dikarya</taxon>
        <taxon>Ascomycota</taxon>
        <taxon>Pezizomycotina</taxon>
        <taxon>Sordariomycetes</taxon>
        <taxon>Hypocreomycetidae</taxon>
        <taxon>Hypocreales</taxon>
        <taxon>Nectriaceae</taxon>
        <taxon>Fusarium</taxon>
        <taxon>Fusarium oxysporum species complex</taxon>
    </lineage>
</organism>
<dbReference type="OrthoDB" id="5396at2759"/>
<dbReference type="InterPro" id="IPR037175">
    <property type="entry name" value="KFase_sf"/>
</dbReference>
<reference evidence="3" key="2">
    <citation type="journal article" date="2014" name="PLoS ONE">
        <title>Genome and Transcriptome Analysis of the Fungal Pathogen Fusarium oxysporum f. sp. cubense Causing Banana Vascular Wilt Disease.</title>
        <authorList>
            <person name="Guo L."/>
            <person name="Han L."/>
            <person name="Yang L."/>
            <person name="Zeng H."/>
            <person name="Fan D."/>
            <person name="Zhu Y."/>
            <person name="Feng Y."/>
            <person name="Wang G."/>
            <person name="Peng C."/>
            <person name="Jiang X."/>
            <person name="Zhou D."/>
            <person name="Ni P."/>
            <person name="Liang C."/>
            <person name="Liu L."/>
            <person name="Wang J."/>
            <person name="Mao C."/>
            <person name="Fang X."/>
            <person name="Peng M."/>
            <person name="Huang J."/>
        </authorList>
    </citation>
    <scope>NUCLEOTIDE SEQUENCE [LARGE SCALE GENOMIC DNA]</scope>
    <source>
        <strain evidence="3">race 1</strain>
    </source>
</reference>
<dbReference type="InterPro" id="IPR007325">
    <property type="entry name" value="KFase/CYL"/>
</dbReference>
<dbReference type="AlphaFoldDB" id="N4U348"/>
<evidence type="ECO:0000313" key="2">
    <source>
        <dbReference type="EMBL" id="ENH63201.1"/>
    </source>
</evidence>
<dbReference type="HOGENOM" id="CLU_030671_1_0_1"/>